<dbReference type="SUPFAM" id="SSF48403">
    <property type="entry name" value="Ankyrin repeat"/>
    <property type="match status" value="1"/>
</dbReference>
<gene>
    <name evidence="4" type="ORF">Lrub_0969</name>
</gene>
<dbReference type="NCBIfam" id="NF043023">
    <property type="entry name" value="T4SS_AnkH"/>
    <property type="match status" value="1"/>
</dbReference>
<dbReference type="PATRIC" id="fig|458.5.peg.1005"/>
<sequence length="471" mass="54047">MTIANDIISCRMPDFEHYLRLGESLDDIDEYGFTPLIECAITRQPAIAEQLINRGVNVNKSDVTGRTPLHWAVDNQDIELARLLLEHQADPNAYTHSGLSVLVYPVLRGQDTLKHLLYQYGAKLDFALDFIHGKLLGHRYELKGDVDIVNAKGEFIELDYEGFILEFTVAVIKDSLRRFTSSYSTRHLREHFPFLHEIMDALGTAAELLKFQHHPHLQEEQLRQIDRLRQVPLLILPAASRGHAMAFIRYDQWWAKIDRGENSLKEGSVNIYRITRPDAFNLAFLREFLYRKQSRRYFHQTINQQLGLVPVAQMPISSQISGNCSWANVQSVVAVGYALQKMALNGRLDDEEAMSLYDTWVEWDKDRALDECVHRFYLADPVRKASFAAMLGAVLFQSCDHSQAHHIVRAEKILTILNLPEYYYILQSYLETYCIKRLTRRGNNLLKLLDDCGINPNIGVTPIATGLEDSN</sequence>
<name>A0A0W0XVK9_9GAMM</name>
<feature type="repeat" description="ANK" evidence="3">
    <location>
        <begin position="64"/>
        <end position="96"/>
    </location>
</feature>
<dbReference type="InterPro" id="IPR051070">
    <property type="entry name" value="NF-kappa-B_inhibitor"/>
</dbReference>
<evidence type="ECO:0000313" key="4">
    <source>
        <dbReference type="EMBL" id="KTD48618.1"/>
    </source>
</evidence>
<dbReference type="Pfam" id="PF12796">
    <property type="entry name" value="Ank_2"/>
    <property type="match status" value="1"/>
</dbReference>
<dbReference type="EMBL" id="LNYT01000007">
    <property type="protein sequence ID" value="KTD48618.1"/>
    <property type="molecule type" value="Genomic_DNA"/>
</dbReference>
<dbReference type="InterPro" id="IPR002110">
    <property type="entry name" value="Ankyrin_rpt"/>
</dbReference>
<dbReference type="OrthoDB" id="7628061at2"/>
<organism evidence="4 5">
    <name type="scientific">Legionella rubrilucens</name>
    <dbReference type="NCBI Taxonomy" id="458"/>
    <lineage>
        <taxon>Bacteria</taxon>
        <taxon>Pseudomonadati</taxon>
        <taxon>Pseudomonadota</taxon>
        <taxon>Gammaproteobacteria</taxon>
        <taxon>Legionellales</taxon>
        <taxon>Legionellaceae</taxon>
        <taxon>Legionella</taxon>
    </lineage>
</organism>
<evidence type="ECO:0000313" key="5">
    <source>
        <dbReference type="Proteomes" id="UP000054608"/>
    </source>
</evidence>
<evidence type="ECO:0000256" key="2">
    <source>
        <dbReference type="ARBA" id="ARBA00023043"/>
    </source>
</evidence>
<dbReference type="PROSITE" id="PS50297">
    <property type="entry name" value="ANK_REP_REGION"/>
    <property type="match status" value="1"/>
</dbReference>
<dbReference type="Proteomes" id="UP000054608">
    <property type="component" value="Unassembled WGS sequence"/>
</dbReference>
<dbReference type="GO" id="GO:0005829">
    <property type="term" value="C:cytosol"/>
    <property type="evidence" value="ECO:0007669"/>
    <property type="project" value="TreeGrafter"/>
</dbReference>
<dbReference type="STRING" id="458.Lrub_0969"/>
<dbReference type="RefSeq" id="WP_058531068.1">
    <property type="nucleotide sequence ID" value="NZ_CAAAIN010000001.1"/>
</dbReference>
<dbReference type="Gene3D" id="1.25.40.20">
    <property type="entry name" value="Ankyrin repeat-containing domain"/>
    <property type="match status" value="1"/>
</dbReference>
<dbReference type="GO" id="GO:0071356">
    <property type="term" value="P:cellular response to tumor necrosis factor"/>
    <property type="evidence" value="ECO:0007669"/>
    <property type="project" value="TreeGrafter"/>
</dbReference>
<dbReference type="PANTHER" id="PTHR46680">
    <property type="entry name" value="NF-KAPPA-B INHIBITOR ALPHA"/>
    <property type="match status" value="1"/>
</dbReference>
<dbReference type="AlphaFoldDB" id="A0A0W0XVK9"/>
<dbReference type="SMART" id="SM00248">
    <property type="entry name" value="ANK"/>
    <property type="match status" value="2"/>
</dbReference>
<keyword evidence="2 3" id="KW-0040">ANK repeat</keyword>
<evidence type="ECO:0000256" key="3">
    <source>
        <dbReference type="PROSITE-ProRule" id="PRU00023"/>
    </source>
</evidence>
<protein>
    <submittedName>
        <fullName evidence="4">Ankyrin repeat domain-containing protein</fullName>
    </submittedName>
</protein>
<dbReference type="GO" id="GO:0051059">
    <property type="term" value="F:NF-kappaB binding"/>
    <property type="evidence" value="ECO:0007669"/>
    <property type="project" value="TreeGrafter"/>
</dbReference>
<dbReference type="PANTHER" id="PTHR46680:SF3">
    <property type="entry name" value="NF-KAPPA-B INHIBITOR CACTUS"/>
    <property type="match status" value="1"/>
</dbReference>
<dbReference type="InterPro" id="IPR036770">
    <property type="entry name" value="Ankyrin_rpt-contain_sf"/>
</dbReference>
<evidence type="ECO:0000256" key="1">
    <source>
        <dbReference type="ARBA" id="ARBA00022737"/>
    </source>
</evidence>
<proteinExistence type="predicted"/>
<comment type="caution">
    <text evidence="4">The sequence shown here is derived from an EMBL/GenBank/DDBJ whole genome shotgun (WGS) entry which is preliminary data.</text>
</comment>
<keyword evidence="5" id="KW-1185">Reference proteome</keyword>
<reference evidence="4 5" key="1">
    <citation type="submission" date="2015-11" db="EMBL/GenBank/DDBJ databases">
        <title>Genomic analysis of 38 Legionella species identifies large and diverse effector repertoires.</title>
        <authorList>
            <person name="Burstein D."/>
            <person name="Amaro F."/>
            <person name="Zusman T."/>
            <person name="Lifshitz Z."/>
            <person name="Cohen O."/>
            <person name="Gilbert J.A."/>
            <person name="Pupko T."/>
            <person name="Shuman H.A."/>
            <person name="Segal G."/>
        </authorList>
    </citation>
    <scope>NUCLEOTIDE SEQUENCE [LARGE SCALE GENOMIC DNA]</scope>
    <source>
        <strain evidence="4 5">WA-270A-C2</strain>
    </source>
</reference>
<keyword evidence="1" id="KW-0677">Repeat</keyword>
<dbReference type="InterPro" id="IPR049969">
    <property type="entry name" value="T4SS_AnkH"/>
</dbReference>
<dbReference type="PROSITE" id="PS50088">
    <property type="entry name" value="ANK_REPEAT"/>
    <property type="match status" value="1"/>
</dbReference>
<accession>A0A0W0XVK9</accession>